<proteinExistence type="predicted"/>
<dbReference type="EMBL" id="MU970085">
    <property type="protein sequence ID" value="KAK9321998.1"/>
    <property type="molecule type" value="Genomic_DNA"/>
</dbReference>
<dbReference type="Proteomes" id="UP001489719">
    <property type="component" value="Unassembled WGS sequence"/>
</dbReference>
<keyword evidence="2" id="KW-1185">Reference proteome</keyword>
<evidence type="ECO:0000313" key="1">
    <source>
        <dbReference type="EMBL" id="KAK9321998.1"/>
    </source>
</evidence>
<evidence type="ECO:0000313" key="2">
    <source>
        <dbReference type="Proteomes" id="UP001489719"/>
    </source>
</evidence>
<comment type="caution">
    <text evidence="1">The sequence shown here is derived from an EMBL/GenBank/DDBJ whole genome shotgun (WGS) entry which is preliminary data.</text>
</comment>
<gene>
    <name evidence="1" type="ORF">V1517DRAFT_152891</name>
</gene>
<name>A0ACC3TPD8_9ASCO</name>
<organism evidence="1 2">
    <name type="scientific">Lipomyces orientalis</name>
    <dbReference type="NCBI Taxonomy" id="1233043"/>
    <lineage>
        <taxon>Eukaryota</taxon>
        <taxon>Fungi</taxon>
        <taxon>Dikarya</taxon>
        <taxon>Ascomycota</taxon>
        <taxon>Saccharomycotina</taxon>
        <taxon>Lipomycetes</taxon>
        <taxon>Lipomycetales</taxon>
        <taxon>Lipomycetaceae</taxon>
        <taxon>Lipomyces</taxon>
    </lineage>
</organism>
<accession>A0ACC3TPD8</accession>
<protein>
    <submittedName>
        <fullName evidence="1">Uncharacterized protein</fullName>
    </submittedName>
</protein>
<reference evidence="2" key="1">
    <citation type="journal article" date="2024" name="Front. Bioeng. Biotechnol.">
        <title>Genome-scale model development and genomic sequencing of the oleaginous clade Lipomyces.</title>
        <authorList>
            <person name="Czajka J.J."/>
            <person name="Han Y."/>
            <person name="Kim J."/>
            <person name="Mondo S.J."/>
            <person name="Hofstad B.A."/>
            <person name="Robles A."/>
            <person name="Haridas S."/>
            <person name="Riley R."/>
            <person name="LaButti K."/>
            <person name="Pangilinan J."/>
            <person name="Andreopoulos W."/>
            <person name="Lipzen A."/>
            <person name="Yan J."/>
            <person name="Wang M."/>
            <person name="Ng V."/>
            <person name="Grigoriev I.V."/>
            <person name="Spatafora J.W."/>
            <person name="Magnuson J.K."/>
            <person name="Baker S.E."/>
            <person name="Pomraning K.R."/>
        </authorList>
    </citation>
    <scope>NUCLEOTIDE SEQUENCE [LARGE SCALE GENOMIC DNA]</scope>
    <source>
        <strain evidence="2">CBS 10300</strain>
    </source>
</reference>
<sequence>MPQNDRTGQRLNQFELANSREEYSCPTACSRPRFGLLPPALGEIGRRGTRGRHSRLLNADFVLEMVSTISTEEAINILENAIKYDEDDPNFPHKTMSKIKSLVDGVCQGEKDECSDLISSLKQR</sequence>